<evidence type="ECO:0000313" key="3">
    <source>
        <dbReference type="EMBL" id="CAG7784806.1"/>
    </source>
</evidence>
<dbReference type="PROSITE" id="PS50191">
    <property type="entry name" value="CRAL_TRIO"/>
    <property type="match status" value="1"/>
</dbReference>
<keyword evidence="1" id="KW-0812">Transmembrane</keyword>
<evidence type="ECO:0000259" key="2">
    <source>
        <dbReference type="PROSITE" id="PS50191"/>
    </source>
</evidence>
<keyword evidence="4" id="KW-1185">Reference proteome</keyword>
<dbReference type="InterPro" id="IPR001251">
    <property type="entry name" value="CRAL-TRIO_dom"/>
</dbReference>
<keyword evidence="1" id="KW-1133">Transmembrane helix</keyword>
<dbReference type="EMBL" id="CAJVCH010283206">
    <property type="protein sequence ID" value="CAG7784806.1"/>
    <property type="molecule type" value="Genomic_DNA"/>
</dbReference>
<dbReference type="CDD" id="cd00170">
    <property type="entry name" value="SEC14"/>
    <property type="match status" value="1"/>
</dbReference>
<dbReference type="Proteomes" id="UP000708208">
    <property type="component" value="Unassembled WGS sequence"/>
</dbReference>
<accession>A0A8J2KF43</accession>
<reference evidence="3" key="1">
    <citation type="submission" date="2021-06" db="EMBL/GenBank/DDBJ databases">
        <authorList>
            <person name="Hodson N. C."/>
            <person name="Mongue J. A."/>
            <person name="Jaron S. K."/>
        </authorList>
    </citation>
    <scope>NUCLEOTIDE SEQUENCE</scope>
</reference>
<evidence type="ECO:0000313" key="4">
    <source>
        <dbReference type="Proteomes" id="UP000708208"/>
    </source>
</evidence>
<sequence>MSCFTLFWYCLVASCVFDLTIGVATIEHENKHTLHKGNVLLAGKSVGNKLVKFPYYISGYDYEDRPVLVMEWGKWDIRTLAEKGGEELENFETSVDQFVELIRTGFFAKKVNESESQEIDVVGIVALLDFDGLSLRQIGTTKSLQLLVRNFAKLERCHGQFAYGFIVNSNPLAHQVIQLAKPFMAKFLERIEVFGSNSRKFIPELLKKIPRSQVHDAYGGTKGFRPVAVYSLI</sequence>
<dbReference type="Pfam" id="PF00650">
    <property type="entry name" value="CRAL_TRIO"/>
    <property type="match status" value="1"/>
</dbReference>
<dbReference type="OrthoDB" id="1434354at2759"/>
<evidence type="ECO:0000256" key="1">
    <source>
        <dbReference type="SAM" id="Phobius"/>
    </source>
</evidence>
<dbReference type="InterPro" id="IPR051064">
    <property type="entry name" value="SEC14/CRAL-TRIO_domain"/>
</dbReference>
<dbReference type="PANTHER" id="PTHR23324:SF83">
    <property type="entry name" value="SEC14-LIKE PROTEIN 2"/>
    <property type="match status" value="1"/>
</dbReference>
<proteinExistence type="predicted"/>
<dbReference type="GO" id="GO:0005737">
    <property type="term" value="C:cytoplasm"/>
    <property type="evidence" value="ECO:0007669"/>
    <property type="project" value="TreeGrafter"/>
</dbReference>
<dbReference type="AlphaFoldDB" id="A0A8J2KF43"/>
<protein>
    <recommendedName>
        <fullName evidence="2">CRAL-TRIO domain-containing protein</fullName>
    </recommendedName>
</protein>
<organism evidence="3 4">
    <name type="scientific">Allacma fusca</name>
    <dbReference type="NCBI Taxonomy" id="39272"/>
    <lineage>
        <taxon>Eukaryota</taxon>
        <taxon>Metazoa</taxon>
        <taxon>Ecdysozoa</taxon>
        <taxon>Arthropoda</taxon>
        <taxon>Hexapoda</taxon>
        <taxon>Collembola</taxon>
        <taxon>Symphypleona</taxon>
        <taxon>Sminthuridae</taxon>
        <taxon>Allacma</taxon>
    </lineage>
</organism>
<feature type="domain" description="CRAL-TRIO" evidence="2">
    <location>
        <begin position="54"/>
        <end position="226"/>
    </location>
</feature>
<keyword evidence="1" id="KW-0472">Membrane</keyword>
<dbReference type="PANTHER" id="PTHR23324">
    <property type="entry name" value="SEC14 RELATED PROTEIN"/>
    <property type="match status" value="1"/>
</dbReference>
<feature type="transmembrane region" description="Helical" evidence="1">
    <location>
        <begin position="6"/>
        <end position="26"/>
    </location>
</feature>
<gene>
    <name evidence="3" type="ORF">AFUS01_LOCUS23469</name>
</gene>
<comment type="caution">
    <text evidence="3">The sequence shown here is derived from an EMBL/GenBank/DDBJ whole genome shotgun (WGS) entry which is preliminary data.</text>
</comment>
<name>A0A8J2KF43_9HEXA</name>